<gene>
    <name evidence="2" type="ORF">FHS68_003045</name>
</gene>
<reference evidence="2 3" key="1">
    <citation type="submission" date="2020-03" db="EMBL/GenBank/DDBJ databases">
        <title>Genomic Encyclopedia of Type Strains, Phase IV (KMG-IV): sequencing the most valuable type-strain genomes for metagenomic binning, comparative biology and taxonomic classification.</title>
        <authorList>
            <person name="Goeker M."/>
        </authorList>
    </citation>
    <scope>NUCLEOTIDE SEQUENCE [LARGE SCALE GENOMIC DNA]</scope>
    <source>
        <strain evidence="2 3">DSM 102865</strain>
    </source>
</reference>
<name>A0ABX0UN29_9BACT</name>
<sequence length="150" mass="16813">MSVTAFASHVPDEKVYSETVDCGSVSQLDLFRRVRIAVSQLGPDNKTLIADKETGDFVSQGYLAINVQRTENSPGGSYQFRYVLTVESVNRKYRASITSIEFMDNGRSIPMKNFNPKAEKGLEALGNELDSRLRGILAELQLRVKDYKPF</sequence>
<dbReference type="Gene3D" id="3.30.530.80">
    <property type="match status" value="1"/>
</dbReference>
<keyword evidence="3" id="KW-1185">Reference proteome</keyword>
<feature type="domain" description="DUF4468" evidence="1">
    <location>
        <begin position="16"/>
        <end position="102"/>
    </location>
</feature>
<dbReference type="Proteomes" id="UP001179181">
    <property type="component" value="Unassembled WGS sequence"/>
</dbReference>
<organism evidence="2 3">
    <name type="scientific">Dyadobacter arcticus</name>
    <dbReference type="NCBI Taxonomy" id="1078754"/>
    <lineage>
        <taxon>Bacteria</taxon>
        <taxon>Pseudomonadati</taxon>
        <taxon>Bacteroidota</taxon>
        <taxon>Cytophagia</taxon>
        <taxon>Cytophagales</taxon>
        <taxon>Spirosomataceae</taxon>
        <taxon>Dyadobacter</taxon>
    </lineage>
</organism>
<comment type="caution">
    <text evidence="2">The sequence shown here is derived from an EMBL/GenBank/DDBJ whole genome shotgun (WGS) entry which is preliminary data.</text>
</comment>
<dbReference type="EMBL" id="JAASQJ010000003">
    <property type="protein sequence ID" value="NIJ53863.1"/>
    <property type="molecule type" value="Genomic_DNA"/>
</dbReference>
<accession>A0ABX0UN29</accession>
<evidence type="ECO:0000313" key="3">
    <source>
        <dbReference type="Proteomes" id="UP001179181"/>
    </source>
</evidence>
<protein>
    <recommendedName>
        <fullName evidence="1">DUF4468 domain-containing protein</fullName>
    </recommendedName>
</protein>
<evidence type="ECO:0000259" key="1">
    <source>
        <dbReference type="Pfam" id="PF14730"/>
    </source>
</evidence>
<proteinExistence type="predicted"/>
<dbReference type="InterPro" id="IPR027823">
    <property type="entry name" value="DUF4468"/>
</dbReference>
<dbReference type="RefSeq" id="WP_167271435.1">
    <property type="nucleotide sequence ID" value="NZ_JAASQJ010000003.1"/>
</dbReference>
<evidence type="ECO:0000313" key="2">
    <source>
        <dbReference type="EMBL" id="NIJ53863.1"/>
    </source>
</evidence>
<dbReference type="Pfam" id="PF14730">
    <property type="entry name" value="DUF4468"/>
    <property type="match status" value="1"/>
</dbReference>